<evidence type="ECO:0000256" key="1">
    <source>
        <dbReference type="ARBA" id="ARBA00004123"/>
    </source>
</evidence>
<evidence type="ECO:0000313" key="11">
    <source>
        <dbReference type="Proteomes" id="UP000594261"/>
    </source>
</evidence>
<keyword evidence="2" id="KW-0805">Transcription regulation</keyword>
<dbReference type="PANTHER" id="PTHR12802:SF155">
    <property type="entry name" value="DEUBIQUITINASE MYSM1"/>
    <property type="match status" value="1"/>
</dbReference>
<dbReference type="NCBIfam" id="TIGR01557">
    <property type="entry name" value="myb_SHAQKYF"/>
    <property type="match status" value="1"/>
</dbReference>
<dbReference type="EnsemblPlants" id="QL02p064353:mrna">
    <property type="protein sequence ID" value="QL02p064353:mrna"/>
    <property type="gene ID" value="QL02p064353"/>
</dbReference>
<dbReference type="FunCoup" id="A0A7N2KYM8">
    <property type="interactions" value="164"/>
</dbReference>
<dbReference type="GO" id="GO:0003677">
    <property type="term" value="F:DNA binding"/>
    <property type="evidence" value="ECO:0007669"/>
    <property type="project" value="UniProtKB-KW"/>
</dbReference>
<evidence type="ECO:0000256" key="4">
    <source>
        <dbReference type="ARBA" id="ARBA00023163"/>
    </source>
</evidence>
<dbReference type="InterPro" id="IPR009057">
    <property type="entry name" value="Homeodomain-like_sf"/>
</dbReference>
<keyword evidence="5" id="KW-0539">Nucleus</keyword>
<evidence type="ECO:0000256" key="6">
    <source>
        <dbReference type="SAM" id="MobiDB-lite"/>
    </source>
</evidence>
<feature type="compositionally biased region" description="Polar residues" evidence="6">
    <location>
        <begin position="158"/>
        <end position="173"/>
    </location>
</feature>
<dbReference type="InterPro" id="IPR017884">
    <property type="entry name" value="SANT_dom"/>
</dbReference>
<dbReference type="AlphaFoldDB" id="A0A7N2KYM8"/>
<accession>A0A7N2KYM8</accession>
<proteinExistence type="predicted"/>
<feature type="domain" description="Myb-like" evidence="7">
    <location>
        <begin position="55"/>
        <end position="105"/>
    </location>
</feature>
<comment type="subcellular location">
    <subcellularLocation>
        <location evidence="1">Nucleus</location>
    </subcellularLocation>
</comment>
<feature type="region of interest" description="Disordered" evidence="6">
    <location>
        <begin position="110"/>
        <end position="173"/>
    </location>
</feature>
<dbReference type="GO" id="GO:0010468">
    <property type="term" value="P:regulation of gene expression"/>
    <property type="evidence" value="ECO:0007669"/>
    <property type="project" value="UniProtKB-ARBA"/>
</dbReference>
<dbReference type="PROSITE" id="PS50090">
    <property type="entry name" value="MYB_LIKE"/>
    <property type="match status" value="1"/>
</dbReference>
<dbReference type="OMA" id="SCHLLSW"/>
<organism evidence="10 11">
    <name type="scientific">Quercus lobata</name>
    <name type="common">Valley oak</name>
    <dbReference type="NCBI Taxonomy" id="97700"/>
    <lineage>
        <taxon>Eukaryota</taxon>
        <taxon>Viridiplantae</taxon>
        <taxon>Streptophyta</taxon>
        <taxon>Embryophyta</taxon>
        <taxon>Tracheophyta</taxon>
        <taxon>Spermatophyta</taxon>
        <taxon>Magnoliopsida</taxon>
        <taxon>eudicotyledons</taxon>
        <taxon>Gunneridae</taxon>
        <taxon>Pentapetalae</taxon>
        <taxon>rosids</taxon>
        <taxon>fabids</taxon>
        <taxon>Fagales</taxon>
        <taxon>Fagaceae</taxon>
        <taxon>Quercus</taxon>
    </lineage>
</organism>
<dbReference type="Proteomes" id="UP000594261">
    <property type="component" value="Chromosome 2"/>
</dbReference>
<reference evidence="11" key="1">
    <citation type="journal article" date="2016" name="G3 (Bethesda)">
        <title>First Draft Assembly and Annotation of the Genome of a California Endemic Oak Quercus lobata Nee (Fagaceae).</title>
        <authorList>
            <person name="Sork V.L."/>
            <person name="Fitz-Gibbon S.T."/>
            <person name="Puiu D."/>
            <person name="Crepeau M."/>
            <person name="Gugger P.F."/>
            <person name="Sherman R."/>
            <person name="Stevens K."/>
            <person name="Langley C.H."/>
            <person name="Pellegrini M."/>
            <person name="Salzberg S.L."/>
        </authorList>
    </citation>
    <scope>NUCLEOTIDE SEQUENCE [LARGE SCALE GENOMIC DNA]</scope>
    <source>
        <strain evidence="11">cv. SW786</strain>
    </source>
</reference>
<feature type="compositionally biased region" description="Basic residues" evidence="6">
    <location>
        <begin position="129"/>
        <end position="139"/>
    </location>
</feature>
<dbReference type="Gene3D" id="1.10.10.60">
    <property type="entry name" value="Homeodomain-like"/>
    <property type="match status" value="1"/>
</dbReference>
<feature type="domain" description="HTH myb-type" evidence="9">
    <location>
        <begin position="55"/>
        <end position="109"/>
    </location>
</feature>
<evidence type="ECO:0000259" key="8">
    <source>
        <dbReference type="PROSITE" id="PS51293"/>
    </source>
</evidence>
<feature type="compositionally biased region" description="Polar residues" evidence="6">
    <location>
        <begin position="400"/>
        <end position="414"/>
    </location>
</feature>
<dbReference type="CDD" id="cd00167">
    <property type="entry name" value="SANT"/>
    <property type="match status" value="1"/>
</dbReference>
<dbReference type="PROSITE" id="PS51294">
    <property type="entry name" value="HTH_MYB"/>
    <property type="match status" value="1"/>
</dbReference>
<feature type="compositionally biased region" description="Polar residues" evidence="6">
    <location>
        <begin position="216"/>
        <end position="235"/>
    </location>
</feature>
<dbReference type="Pfam" id="PF00249">
    <property type="entry name" value="Myb_DNA-binding"/>
    <property type="match status" value="1"/>
</dbReference>
<evidence type="ECO:0000313" key="10">
    <source>
        <dbReference type="EnsemblPlants" id="QL02p064353:mrna"/>
    </source>
</evidence>
<reference evidence="10" key="2">
    <citation type="submission" date="2021-01" db="UniProtKB">
        <authorList>
            <consortium name="EnsemblPlants"/>
        </authorList>
    </citation>
    <scope>IDENTIFICATION</scope>
</reference>
<sequence length="497" mass="54953">MAIQDQTVGSRSHSVVQASNGISLSSGLHSVTGVQLRDQFSCGNDYAPKVRKPYTITKQRERWSEEEHKKFLDALKLYGRAWRRIEEHVGTKNAVQIRSHAQKFFSKIARDSNGSNTTSTEPIEIPPPRPKRKPMHPYPRKLVIPPNKEVSALEQPMRSASPNSSVWEQEDQSPTSVFSAIGSDTVGFTDSDTPNGSLSPASSTAGVQPGGLVLSEPNQSTEESASPSPALTTVGSVSDEQLPMKFELFPRENNYVKEGASEETSNRSLKLFGRTVLVTDSHRPSSPTIVAGKSMPADILEEKVVQPLPWNFVPVKSIQGNTEYSWSHSTQGVQGGLYFMQCQKENSYMAEANSAAPIPWWTFYGGLRFPVMPFHEVEQSKAHLGSDLEEVQGKEVQKEGSWTGSNNGSVTDGNNGDKCSDAETQSYPLFLKEENQEAGLVFQLRPSENSAFSELGRSPAKCLKGFVPYKRCVAERDTQSSTMRGEEREEKQIRLYL</sequence>
<evidence type="ECO:0000256" key="2">
    <source>
        <dbReference type="ARBA" id="ARBA00023015"/>
    </source>
</evidence>
<keyword evidence="11" id="KW-1185">Reference proteome</keyword>
<protein>
    <submittedName>
        <fullName evidence="10">Uncharacterized protein</fullName>
    </submittedName>
</protein>
<name>A0A7N2KYM8_QUELO</name>
<dbReference type="InParanoid" id="A0A7N2KYM8"/>
<feature type="domain" description="SANT" evidence="8">
    <location>
        <begin position="58"/>
        <end position="109"/>
    </location>
</feature>
<evidence type="ECO:0000259" key="9">
    <source>
        <dbReference type="PROSITE" id="PS51294"/>
    </source>
</evidence>
<dbReference type="SUPFAM" id="SSF46689">
    <property type="entry name" value="Homeodomain-like"/>
    <property type="match status" value="1"/>
</dbReference>
<dbReference type="PROSITE" id="PS51293">
    <property type="entry name" value="SANT"/>
    <property type="match status" value="1"/>
</dbReference>
<gene>
    <name evidence="10" type="primary">LOC115976209</name>
</gene>
<dbReference type="GeneID" id="115976209"/>
<dbReference type="Gramene" id="QL02p064353:mrna">
    <property type="protein sequence ID" value="QL02p064353:mrna"/>
    <property type="gene ID" value="QL02p064353"/>
</dbReference>
<keyword evidence="3" id="KW-0238">DNA-binding</keyword>
<dbReference type="FunFam" id="1.10.10.60:FF:000023">
    <property type="entry name" value="protein REVEILLE 6 isoform X1"/>
    <property type="match status" value="1"/>
</dbReference>
<dbReference type="PANTHER" id="PTHR12802">
    <property type="entry name" value="SWI/SNF COMPLEX-RELATED"/>
    <property type="match status" value="1"/>
</dbReference>
<dbReference type="GO" id="GO:0005634">
    <property type="term" value="C:nucleus"/>
    <property type="evidence" value="ECO:0007669"/>
    <property type="project" value="UniProtKB-SubCell"/>
</dbReference>
<dbReference type="InterPro" id="IPR001005">
    <property type="entry name" value="SANT/Myb"/>
</dbReference>
<dbReference type="InterPro" id="IPR006447">
    <property type="entry name" value="Myb_dom_plants"/>
</dbReference>
<dbReference type="KEGG" id="qlo:115976209"/>
<evidence type="ECO:0000256" key="3">
    <source>
        <dbReference type="ARBA" id="ARBA00023125"/>
    </source>
</evidence>
<keyword evidence="4" id="KW-0804">Transcription</keyword>
<dbReference type="RefSeq" id="XP_030953217.1">
    <property type="nucleotide sequence ID" value="XM_031097357.1"/>
</dbReference>
<feature type="region of interest" description="Disordered" evidence="6">
    <location>
        <begin position="395"/>
        <end position="419"/>
    </location>
</feature>
<evidence type="ECO:0000259" key="7">
    <source>
        <dbReference type="PROSITE" id="PS50090"/>
    </source>
</evidence>
<feature type="region of interest" description="Disordered" evidence="6">
    <location>
        <begin position="477"/>
        <end position="497"/>
    </location>
</feature>
<feature type="compositionally biased region" description="Polar residues" evidence="6">
    <location>
        <begin position="189"/>
        <end position="206"/>
    </location>
</feature>
<feature type="region of interest" description="Disordered" evidence="6">
    <location>
        <begin position="189"/>
        <end position="235"/>
    </location>
</feature>
<dbReference type="OrthoDB" id="118550at2759"/>
<evidence type="ECO:0000256" key="5">
    <source>
        <dbReference type="ARBA" id="ARBA00023242"/>
    </source>
</evidence>
<dbReference type="SMART" id="SM00717">
    <property type="entry name" value="SANT"/>
    <property type="match status" value="1"/>
</dbReference>
<dbReference type="InterPro" id="IPR017930">
    <property type="entry name" value="Myb_dom"/>
</dbReference>